<feature type="domain" description="Reverse transcriptase" evidence="1">
    <location>
        <begin position="17"/>
        <end position="150"/>
    </location>
</feature>
<dbReference type="PANTHER" id="PTHR33116">
    <property type="entry name" value="REVERSE TRANSCRIPTASE ZINC-BINDING DOMAIN-CONTAINING PROTEIN-RELATED-RELATED"/>
    <property type="match status" value="1"/>
</dbReference>
<gene>
    <name evidence="3" type="primary">LOC127741497</name>
</gene>
<evidence type="ECO:0000259" key="1">
    <source>
        <dbReference type="Pfam" id="PF00078"/>
    </source>
</evidence>
<dbReference type="AlphaFoldDB" id="A0A9C6T9L0"/>
<sequence>MTWVVLAPKFVGAEEIKDLRLISMVGCVYKVISKVLVRRMRSVMPAIVGETQSAFVKGRKIHDGALIACETVNWLKLRKKEAAIIKLDFQKAYNRVKWSFLDFVLQKMGFGQKWRVWVMECVTTASLSILINGSPSKLFKMERGLRQGDPFFTLLVCSGCGCPASNDWRGKEETIKNYKRMLRYFELMSGLSINFDKSSLIPINCDEQWARRMCNLLGCKGATLPVKYLGISLGANPRLVKTWKPIIDKVEEKLSLWKAKLLNKAEKLRRFLWCKEDGRNGMAVVWWEMVQASKKLGGLEVGDALIRNTALLFKWWWRFAKEECPLWKKVVCSCHNLNPNELLSTQVLPSKGSPWKDICQVHITNSHIREKMVIDLSMKVGDGQRTHFSEDVWLLGGALKDQFPRLFSVSNQGGSVIGDCDAGGIAPRGGVECLDFSFWPTMVLSGFDERALSKLDRRIEE</sequence>
<dbReference type="KEGG" id="adu:127741497"/>
<reference evidence="3" key="2">
    <citation type="submission" date="2025-08" db="UniProtKB">
        <authorList>
            <consortium name="RefSeq"/>
        </authorList>
    </citation>
    <scope>IDENTIFICATION</scope>
    <source>
        <tissue evidence="3">Whole plant</tissue>
    </source>
</reference>
<protein>
    <submittedName>
        <fullName evidence="3">Uncharacterized protein LOC127741497</fullName>
    </submittedName>
</protein>
<reference evidence="2" key="1">
    <citation type="journal article" date="2016" name="Nat. Genet.">
        <title>The genome sequences of Arachis duranensis and Arachis ipaensis, the diploid ancestors of cultivated peanut.</title>
        <authorList>
            <person name="Bertioli D.J."/>
            <person name="Cannon S.B."/>
            <person name="Froenicke L."/>
            <person name="Huang G."/>
            <person name="Farmer A.D."/>
            <person name="Cannon E.K."/>
            <person name="Liu X."/>
            <person name="Gao D."/>
            <person name="Clevenger J."/>
            <person name="Dash S."/>
            <person name="Ren L."/>
            <person name="Moretzsohn M.C."/>
            <person name="Shirasawa K."/>
            <person name="Huang W."/>
            <person name="Vidigal B."/>
            <person name="Abernathy B."/>
            <person name="Chu Y."/>
            <person name="Niederhuth C.E."/>
            <person name="Umale P."/>
            <person name="Araujo A.C."/>
            <person name="Kozik A."/>
            <person name="Kim K.D."/>
            <person name="Burow M.D."/>
            <person name="Varshney R.K."/>
            <person name="Wang X."/>
            <person name="Zhang X."/>
            <person name="Barkley N."/>
            <person name="Guimaraes P.M."/>
            <person name="Isobe S."/>
            <person name="Guo B."/>
            <person name="Liao B."/>
            <person name="Stalker H.T."/>
            <person name="Schmitz R.J."/>
            <person name="Scheffler B.E."/>
            <person name="Leal-Bertioli S.C."/>
            <person name="Xun X."/>
            <person name="Jackson S.A."/>
            <person name="Michelmore R."/>
            <person name="Ozias-Akins P."/>
        </authorList>
    </citation>
    <scope>NUCLEOTIDE SEQUENCE [LARGE SCALE GENOMIC DNA]</scope>
    <source>
        <strain evidence="2">cv. V14167</strain>
    </source>
</reference>
<dbReference type="Proteomes" id="UP000515211">
    <property type="component" value="Chromosome 9"/>
</dbReference>
<accession>A0A9C6T9L0</accession>
<evidence type="ECO:0000313" key="2">
    <source>
        <dbReference type="Proteomes" id="UP000515211"/>
    </source>
</evidence>
<dbReference type="PANTHER" id="PTHR33116:SF78">
    <property type="entry name" value="OS12G0587133 PROTEIN"/>
    <property type="match status" value="1"/>
</dbReference>
<dbReference type="CDD" id="cd01650">
    <property type="entry name" value="RT_nLTR_like"/>
    <property type="match status" value="1"/>
</dbReference>
<dbReference type="Pfam" id="PF00078">
    <property type="entry name" value="RVT_1"/>
    <property type="match status" value="1"/>
</dbReference>
<keyword evidence="2" id="KW-1185">Reference proteome</keyword>
<dbReference type="RefSeq" id="XP_052110107.1">
    <property type="nucleotide sequence ID" value="XM_052254147.1"/>
</dbReference>
<proteinExistence type="predicted"/>
<dbReference type="GeneID" id="127741497"/>
<name>A0A9C6T9L0_ARADU</name>
<evidence type="ECO:0000313" key="3">
    <source>
        <dbReference type="RefSeq" id="XP_052110107.1"/>
    </source>
</evidence>
<organism evidence="2 3">
    <name type="scientific">Arachis duranensis</name>
    <name type="common">Wild peanut</name>
    <dbReference type="NCBI Taxonomy" id="130453"/>
    <lineage>
        <taxon>Eukaryota</taxon>
        <taxon>Viridiplantae</taxon>
        <taxon>Streptophyta</taxon>
        <taxon>Embryophyta</taxon>
        <taxon>Tracheophyta</taxon>
        <taxon>Spermatophyta</taxon>
        <taxon>Magnoliopsida</taxon>
        <taxon>eudicotyledons</taxon>
        <taxon>Gunneridae</taxon>
        <taxon>Pentapetalae</taxon>
        <taxon>rosids</taxon>
        <taxon>fabids</taxon>
        <taxon>Fabales</taxon>
        <taxon>Fabaceae</taxon>
        <taxon>Papilionoideae</taxon>
        <taxon>50 kb inversion clade</taxon>
        <taxon>dalbergioids sensu lato</taxon>
        <taxon>Dalbergieae</taxon>
        <taxon>Pterocarpus clade</taxon>
        <taxon>Arachis</taxon>
    </lineage>
</organism>
<dbReference type="InterPro" id="IPR000477">
    <property type="entry name" value="RT_dom"/>
</dbReference>